<proteinExistence type="predicted"/>
<name>A0A1N6M9N0_9VIBR</name>
<keyword evidence="1" id="KW-1133">Transmembrane helix</keyword>
<dbReference type="AlphaFoldDB" id="A0A1N6M9N0"/>
<accession>A0A1N6M9N0</accession>
<evidence type="ECO:0000313" key="2">
    <source>
        <dbReference type="EMBL" id="SIO96103.1"/>
    </source>
</evidence>
<feature type="transmembrane region" description="Helical" evidence="1">
    <location>
        <begin position="62"/>
        <end position="83"/>
    </location>
</feature>
<organism evidence="2 3">
    <name type="scientific">Vibrio spartinae</name>
    <dbReference type="NCBI Taxonomy" id="1918945"/>
    <lineage>
        <taxon>Bacteria</taxon>
        <taxon>Pseudomonadati</taxon>
        <taxon>Pseudomonadota</taxon>
        <taxon>Gammaproteobacteria</taxon>
        <taxon>Vibrionales</taxon>
        <taxon>Vibrionaceae</taxon>
        <taxon>Vibrio</taxon>
    </lineage>
</organism>
<gene>
    <name evidence="2" type="ORF">VSP9026_03863</name>
</gene>
<feature type="transmembrane region" description="Helical" evidence="1">
    <location>
        <begin position="15"/>
        <end position="34"/>
    </location>
</feature>
<dbReference type="Proteomes" id="UP000184774">
    <property type="component" value="Unassembled WGS sequence"/>
</dbReference>
<protein>
    <submittedName>
        <fullName evidence="2">Uncharacterized protein</fullName>
    </submittedName>
</protein>
<sequence>MLPFVLAALSTKENGQAALFIMWPLLSGWYFIVYRNMAKKYECKITKHMAFSRGGGGTFHGVLYYWSSFVLMILFLVIVRNLFNE</sequence>
<keyword evidence="1" id="KW-0472">Membrane</keyword>
<dbReference type="EMBL" id="FSSB01000025">
    <property type="protein sequence ID" value="SIO96103.1"/>
    <property type="molecule type" value="Genomic_DNA"/>
</dbReference>
<keyword evidence="1" id="KW-0812">Transmembrane</keyword>
<reference evidence="2 3" key="1">
    <citation type="submission" date="2016-12" db="EMBL/GenBank/DDBJ databases">
        <authorList>
            <person name="Song W.-J."/>
            <person name="Kurnit D.M."/>
        </authorList>
    </citation>
    <scope>NUCLEOTIDE SEQUENCE [LARGE SCALE GENOMIC DNA]</scope>
    <source>
        <strain evidence="2 3">CECT 9026</strain>
    </source>
</reference>
<evidence type="ECO:0000256" key="1">
    <source>
        <dbReference type="SAM" id="Phobius"/>
    </source>
</evidence>
<evidence type="ECO:0000313" key="3">
    <source>
        <dbReference type="Proteomes" id="UP000184774"/>
    </source>
</evidence>